<feature type="transmembrane region" description="Helical" evidence="1">
    <location>
        <begin position="6"/>
        <end position="23"/>
    </location>
</feature>
<dbReference type="RefSeq" id="WP_040008576.1">
    <property type="nucleotide sequence ID" value="NZ_CP009574.1"/>
</dbReference>
<dbReference type="AlphaFoldDB" id="A0A097ENG9"/>
<feature type="transmembrane region" description="Helical" evidence="1">
    <location>
        <begin position="44"/>
        <end position="68"/>
    </location>
</feature>
<gene>
    <name evidence="2" type="ORF">LO80_03440</name>
</gene>
<reference evidence="2 3" key="1">
    <citation type="submission" date="2014-10" db="EMBL/GenBank/DDBJ databases">
        <title>Whole genome sequence of Francisella endociliophora strain FSC1006, isolated from a laboratory culture of the marine ciliate Euplotes raikovi.</title>
        <authorList>
            <person name="Granberg M."/>
            <person name="Backman S."/>
            <person name="Lundmark E."/>
            <person name="Nilsson E."/>
            <person name="Karlsson E."/>
            <person name="Thelaus J."/>
            <person name="Ohrman C."/>
            <person name="Larkeryd A."/>
            <person name="Stenberg P."/>
        </authorList>
    </citation>
    <scope>NUCLEOTIDE SEQUENCE [LARGE SCALE GENOMIC DNA]</scope>
    <source>
        <strain evidence="2 3">FSC1006</strain>
    </source>
</reference>
<evidence type="ECO:0000313" key="2">
    <source>
        <dbReference type="EMBL" id="AIT09112.1"/>
    </source>
</evidence>
<organism evidence="2 3">
    <name type="scientific">Candidatus Francisella endociliophora</name>
    <dbReference type="NCBI Taxonomy" id="653937"/>
    <lineage>
        <taxon>Bacteria</taxon>
        <taxon>Pseudomonadati</taxon>
        <taxon>Pseudomonadota</taxon>
        <taxon>Gammaproteobacteria</taxon>
        <taxon>Thiotrichales</taxon>
        <taxon>Francisellaceae</taxon>
        <taxon>Francisella</taxon>
    </lineage>
</organism>
<protein>
    <submittedName>
        <fullName evidence="2">Uncharacterized protein</fullName>
    </submittedName>
</protein>
<sequence length="69" mass="7719">MVLRIIFIVIVNIMFLVGLILIAKNSKYITRGVSDISRLLINNYKSIIGTALIIAIAILINFFILTVLN</sequence>
<dbReference type="HOGENOM" id="CLU_2769856_0_0_6"/>
<dbReference type="Proteomes" id="UP000029672">
    <property type="component" value="Chromosome"/>
</dbReference>
<dbReference type="KEGG" id="frf:LO80_03440"/>
<keyword evidence="1" id="KW-0812">Transmembrane</keyword>
<keyword evidence="1" id="KW-0472">Membrane</keyword>
<name>A0A097ENG9_9GAMM</name>
<evidence type="ECO:0000256" key="1">
    <source>
        <dbReference type="SAM" id="Phobius"/>
    </source>
</evidence>
<keyword evidence="1" id="KW-1133">Transmembrane helix</keyword>
<proteinExistence type="predicted"/>
<accession>A0A097ENG9</accession>
<dbReference type="EMBL" id="CP009574">
    <property type="protein sequence ID" value="AIT09112.1"/>
    <property type="molecule type" value="Genomic_DNA"/>
</dbReference>
<keyword evidence="3" id="KW-1185">Reference proteome</keyword>
<evidence type="ECO:0000313" key="3">
    <source>
        <dbReference type="Proteomes" id="UP000029672"/>
    </source>
</evidence>
<dbReference type="STRING" id="1547445.LO80_03440"/>